<reference evidence="10 11" key="1">
    <citation type="submission" date="2019-09" db="EMBL/GenBank/DDBJ databases">
        <authorList>
            <person name="Chen X.-Y."/>
        </authorList>
    </citation>
    <scope>NUCLEOTIDE SEQUENCE [LARGE SCALE GENOMIC DNA]</scope>
    <source>
        <strain evidence="10 11">NY5</strain>
    </source>
</reference>
<dbReference type="InterPro" id="IPR029479">
    <property type="entry name" value="Nitroreductase"/>
</dbReference>
<evidence type="ECO:0000256" key="4">
    <source>
        <dbReference type="ARBA" id="ARBA00022857"/>
    </source>
</evidence>
<feature type="binding site" evidence="8">
    <location>
        <position position="40"/>
    </location>
    <ligand>
        <name>FMN</name>
        <dbReference type="ChEBI" id="CHEBI:58210"/>
        <note>ligand shared between dimeric partners</note>
    </ligand>
</feature>
<dbReference type="PANTHER" id="PTHR43821">
    <property type="entry name" value="NAD(P)H NITROREDUCTASE YDJA-RELATED"/>
    <property type="match status" value="1"/>
</dbReference>
<feature type="binding site" description="in other chain" evidence="8">
    <location>
        <begin position="134"/>
        <end position="136"/>
    </location>
    <ligand>
        <name>FMN</name>
        <dbReference type="ChEBI" id="CHEBI:58210"/>
        <note>ligand shared between dimeric partners</note>
    </ligand>
</feature>
<sequence>MNAQLDFLQQRNSASRLVAPAPGAEELEQMLLAAMRAPDHARLRPWRFLSISGERRQALGELMREALLRREPDANAAALDKASCAPLRAPLIVVVITRFFEHPKVPPVEQRMSAACAAHGLLLAAEALGYAGIWRTGKSSFDPYVHRGLGLQSGEEIAGLIYLGTRDGPAKPLPALSPADFLQTW</sequence>
<comment type="cofactor">
    <cofactor evidence="8">
        <name>FMN</name>
        <dbReference type="ChEBI" id="CHEBI:58210"/>
    </cofactor>
    <text evidence="8">Binds 1 FMN per subunit.</text>
</comment>
<keyword evidence="2 7" id="KW-0285">Flavoprotein</keyword>
<evidence type="ECO:0000256" key="5">
    <source>
        <dbReference type="ARBA" id="ARBA00023002"/>
    </source>
</evidence>
<dbReference type="EMBL" id="VTUX01000001">
    <property type="protein sequence ID" value="KAA1194100.1"/>
    <property type="molecule type" value="Genomic_DNA"/>
</dbReference>
<gene>
    <name evidence="10" type="ORF">F0M18_01270</name>
</gene>
<feature type="domain" description="Nitroreductase" evidence="9">
    <location>
        <begin position="10"/>
        <end position="164"/>
    </location>
</feature>
<dbReference type="InterPro" id="IPR052530">
    <property type="entry name" value="NAD(P)H_nitroreductase"/>
</dbReference>
<dbReference type="Gene3D" id="3.40.109.10">
    <property type="entry name" value="NADH Oxidase"/>
    <property type="match status" value="1"/>
</dbReference>
<evidence type="ECO:0000256" key="2">
    <source>
        <dbReference type="ARBA" id="ARBA00022630"/>
    </source>
</evidence>
<keyword evidence="11" id="KW-1185">Reference proteome</keyword>
<comment type="caution">
    <text evidence="10">The sequence shown here is derived from an EMBL/GenBank/DDBJ whole genome shotgun (WGS) entry which is preliminary data.</text>
</comment>
<evidence type="ECO:0000256" key="3">
    <source>
        <dbReference type="ARBA" id="ARBA00022643"/>
    </source>
</evidence>
<accession>A0A5B0X414</accession>
<protein>
    <recommendedName>
        <fullName evidence="7">Putative NAD(P)H nitroreductase</fullName>
        <ecNumber evidence="7">1.-.-.-</ecNumber>
    </recommendedName>
</protein>
<name>A0A5B0X414_9GAMM</name>
<evidence type="ECO:0000259" key="9">
    <source>
        <dbReference type="Pfam" id="PF00881"/>
    </source>
</evidence>
<dbReference type="RefSeq" id="WP_149609569.1">
    <property type="nucleotide sequence ID" value="NZ_VTUX01000001.1"/>
</dbReference>
<dbReference type="Pfam" id="PF00881">
    <property type="entry name" value="Nitroreductase"/>
    <property type="match status" value="1"/>
</dbReference>
<dbReference type="AlphaFoldDB" id="A0A5B0X414"/>
<dbReference type="CDD" id="cd02135">
    <property type="entry name" value="YdjA-like"/>
    <property type="match status" value="1"/>
</dbReference>
<keyword evidence="3 7" id="KW-0288">FMN</keyword>
<keyword evidence="5 7" id="KW-0560">Oxidoreductase</keyword>
<dbReference type="PANTHER" id="PTHR43821:SF1">
    <property type="entry name" value="NAD(P)H NITROREDUCTASE YDJA-RELATED"/>
    <property type="match status" value="1"/>
</dbReference>
<feature type="binding site" evidence="8">
    <location>
        <position position="36"/>
    </location>
    <ligand>
        <name>FMN</name>
        <dbReference type="ChEBI" id="CHEBI:58210"/>
        <note>ligand shared between dimeric partners</note>
    </ligand>
</feature>
<dbReference type="EC" id="1.-.-.-" evidence="7"/>
<comment type="similarity">
    <text evidence="1 7">Belongs to the nitroreductase family.</text>
</comment>
<feature type="binding site" description="in other chain" evidence="8">
    <location>
        <begin position="11"/>
        <end position="13"/>
    </location>
    <ligand>
        <name>FMN</name>
        <dbReference type="ChEBI" id="CHEBI:58210"/>
        <note>ligand shared between dimeric partners</note>
    </ligand>
</feature>
<keyword evidence="4 7" id="KW-0521">NADP</keyword>
<keyword evidence="6 7" id="KW-0520">NAD</keyword>
<dbReference type="PIRSF" id="PIRSF000232">
    <property type="entry name" value="YdjA"/>
    <property type="match status" value="1"/>
</dbReference>
<dbReference type="InterPro" id="IPR000415">
    <property type="entry name" value="Nitroreductase-like"/>
</dbReference>
<dbReference type="GO" id="GO:0016491">
    <property type="term" value="F:oxidoreductase activity"/>
    <property type="evidence" value="ECO:0007669"/>
    <property type="project" value="UniProtKB-UniRule"/>
</dbReference>
<evidence type="ECO:0000256" key="6">
    <source>
        <dbReference type="ARBA" id="ARBA00023027"/>
    </source>
</evidence>
<evidence type="ECO:0000256" key="1">
    <source>
        <dbReference type="ARBA" id="ARBA00007118"/>
    </source>
</evidence>
<proteinExistence type="inferred from homology"/>
<evidence type="ECO:0000256" key="8">
    <source>
        <dbReference type="PIRSR" id="PIRSR000232-1"/>
    </source>
</evidence>
<evidence type="ECO:0000256" key="7">
    <source>
        <dbReference type="PIRNR" id="PIRNR000232"/>
    </source>
</evidence>
<evidence type="ECO:0000313" key="10">
    <source>
        <dbReference type="EMBL" id="KAA1194100.1"/>
    </source>
</evidence>
<dbReference type="SUPFAM" id="SSF55469">
    <property type="entry name" value="FMN-dependent nitroreductase-like"/>
    <property type="match status" value="1"/>
</dbReference>
<dbReference type="Proteomes" id="UP000323708">
    <property type="component" value="Unassembled WGS sequence"/>
</dbReference>
<dbReference type="InterPro" id="IPR026021">
    <property type="entry name" value="YdjA-like"/>
</dbReference>
<evidence type="ECO:0000313" key="11">
    <source>
        <dbReference type="Proteomes" id="UP000323708"/>
    </source>
</evidence>
<organism evidence="10 11">
    <name type="scientific">Pseudohalioglobus sediminis</name>
    <dbReference type="NCBI Taxonomy" id="2606449"/>
    <lineage>
        <taxon>Bacteria</taxon>
        <taxon>Pseudomonadati</taxon>
        <taxon>Pseudomonadota</taxon>
        <taxon>Gammaproteobacteria</taxon>
        <taxon>Cellvibrionales</taxon>
        <taxon>Halieaceae</taxon>
        <taxon>Pseudohalioglobus</taxon>
    </lineage>
</organism>